<dbReference type="OrthoDB" id="2564234at2759"/>
<feature type="transmembrane region" description="Helical" evidence="2">
    <location>
        <begin position="334"/>
        <end position="352"/>
    </location>
</feature>
<dbReference type="Proteomes" id="UP000284706">
    <property type="component" value="Unassembled WGS sequence"/>
</dbReference>
<accession>A0A409Y468</accession>
<organism evidence="3 4">
    <name type="scientific">Gymnopilus dilepis</name>
    <dbReference type="NCBI Taxonomy" id="231916"/>
    <lineage>
        <taxon>Eukaryota</taxon>
        <taxon>Fungi</taxon>
        <taxon>Dikarya</taxon>
        <taxon>Basidiomycota</taxon>
        <taxon>Agaricomycotina</taxon>
        <taxon>Agaricomycetes</taxon>
        <taxon>Agaricomycetidae</taxon>
        <taxon>Agaricales</taxon>
        <taxon>Agaricineae</taxon>
        <taxon>Hymenogastraceae</taxon>
        <taxon>Gymnopilus</taxon>
    </lineage>
</organism>
<proteinExistence type="predicted"/>
<keyword evidence="2" id="KW-1133">Transmembrane helix</keyword>
<dbReference type="AlphaFoldDB" id="A0A409Y468"/>
<feature type="region of interest" description="Disordered" evidence="1">
    <location>
        <begin position="747"/>
        <end position="808"/>
    </location>
</feature>
<gene>
    <name evidence="3" type="ORF">CVT26_012835</name>
</gene>
<feature type="transmembrane region" description="Helical" evidence="2">
    <location>
        <begin position="650"/>
        <end position="671"/>
    </location>
</feature>
<name>A0A409Y468_9AGAR</name>
<evidence type="ECO:0000256" key="2">
    <source>
        <dbReference type="SAM" id="Phobius"/>
    </source>
</evidence>
<comment type="caution">
    <text evidence="3">The sequence shown here is derived from an EMBL/GenBank/DDBJ whole genome shotgun (WGS) entry which is preliminary data.</text>
</comment>
<evidence type="ECO:0000313" key="4">
    <source>
        <dbReference type="Proteomes" id="UP000284706"/>
    </source>
</evidence>
<keyword evidence="4" id="KW-1185">Reference proteome</keyword>
<keyword evidence="2" id="KW-0472">Membrane</keyword>
<dbReference type="EMBL" id="NHYE01001194">
    <property type="protein sequence ID" value="PPQ97788.1"/>
    <property type="molecule type" value="Genomic_DNA"/>
</dbReference>
<evidence type="ECO:0000313" key="3">
    <source>
        <dbReference type="EMBL" id="PPQ97788.1"/>
    </source>
</evidence>
<reference evidence="3 4" key="1">
    <citation type="journal article" date="2018" name="Evol. Lett.">
        <title>Horizontal gene cluster transfer increased hallucinogenic mushroom diversity.</title>
        <authorList>
            <person name="Reynolds H.T."/>
            <person name="Vijayakumar V."/>
            <person name="Gluck-Thaler E."/>
            <person name="Korotkin H.B."/>
            <person name="Matheny P.B."/>
            <person name="Slot J.C."/>
        </authorList>
    </citation>
    <scope>NUCLEOTIDE SEQUENCE [LARGE SCALE GENOMIC DNA]</scope>
    <source>
        <strain evidence="3 4">SRW20</strain>
    </source>
</reference>
<protein>
    <recommendedName>
        <fullName evidence="5">Transmembrane protein</fullName>
    </recommendedName>
</protein>
<dbReference type="InParanoid" id="A0A409Y468"/>
<feature type="transmembrane region" description="Helical" evidence="2">
    <location>
        <begin position="291"/>
        <end position="314"/>
    </location>
</feature>
<dbReference type="STRING" id="231916.A0A409Y468"/>
<dbReference type="Gene3D" id="2.60.120.260">
    <property type="entry name" value="Galactose-binding domain-like"/>
    <property type="match status" value="2"/>
</dbReference>
<evidence type="ECO:0008006" key="5">
    <source>
        <dbReference type="Google" id="ProtNLM"/>
    </source>
</evidence>
<sequence>MPRFAQLFKDTSPPLVWSDGWQGGSSETDSALDQYSQATYTYTQKKGANMTFTFNGTFVGIYGAKRPGHGKYQIKLDNHVYPTFDASSSVAVYNQTLFNATIPNGQHTITLINAEDATLDVDYVYFEGQVGKQNEPLIPTTFQDNDSVFTYFPKSSWTQSPRPGTFSGSTGTITTDPKASLQYKFECLSITDSRFPKGDVILLYGTVTPTSNSAYLASVDNGPWHTFSARKASVRPHQVLFYASNLGRGVHTLRIKFAGTNGTTGIFQVDFANLYSTPSLGAREPYIPKSLIAGLSFTSLLAFFAISFSLYLLFRQRRQKREKRVERDQICENFVPVTYTFISCAISPWLRLQCNFYASAAQHTCKATLFDLSSDITATTLLRTFDSTLSTGFDFLYTSPVLVYSQEWRAGTSETDNLMDQYTQNTFTLTQAQGAKMDFGFYGTFVGVFGARRSNHGNYMVSMDGVMSPTFNGESSNAQFNQTLFSTNLNLGFHNMTVVNGGATFFDVDYVAFETSVGKDDEPLLVNTFKDNHPSFTYSPSSAWSIPSRVGTFLGGTGHSSSQPSAKATFTFQIDNGNPSVYNANKATYKPQEMLYYAGNLGGGQHTLQVQLPTSANGEFAIDYATVYSTPSLGGRVMSGLSHMPPGTTAALAITTTLAALASLLCIYLFWRNRFEILKYSPQTPQKSPIIPDENRPNPFVLSPAMAENGFSRNPSINVQSTYGHSRSASNAASQALSAFSNQDSIGANSRGESYAPSAPATFTYGYSRNEKSTRINPVRYDGQRYGEGESSDNHPMTPGHFPPPSYS</sequence>
<keyword evidence="2" id="KW-0812">Transmembrane</keyword>
<evidence type="ECO:0000256" key="1">
    <source>
        <dbReference type="SAM" id="MobiDB-lite"/>
    </source>
</evidence>